<proteinExistence type="predicted"/>
<reference evidence="2" key="1">
    <citation type="submission" date="2017-06" db="EMBL/GenBank/DDBJ databases">
        <title>Complete genome sequence of Capnocytophaga sp. KCOM 1579 (=ChDC OS43) isolated from a human refractory periapical abscess lesion.</title>
        <authorList>
            <person name="Kook J.-K."/>
            <person name="Park S.-N."/>
            <person name="Lim Y.K."/>
            <person name="Roh H."/>
        </authorList>
    </citation>
    <scope>NUCLEOTIDE SEQUENCE [LARGE SCALE GENOMIC DNA]</scope>
    <source>
        <strain evidence="2">ChDC OS43</strain>
    </source>
</reference>
<evidence type="ECO:0000313" key="1">
    <source>
        <dbReference type="EMBL" id="ASF42840.1"/>
    </source>
</evidence>
<keyword evidence="2" id="KW-1185">Reference proteome</keyword>
<gene>
    <name evidence="1" type="ORF">CBG49_06990</name>
</gene>
<protein>
    <submittedName>
        <fullName evidence="1">Uncharacterized protein</fullName>
    </submittedName>
</protein>
<evidence type="ECO:0000313" key="2">
    <source>
        <dbReference type="Proteomes" id="UP000197007"/>
    </source>
</evidence>
<sequence>MKNTLWLYKNPYQIEIIDETNLDDNQKALTRYQERQPYNRKVGEYDQLIGIRIYENEEPMGKVLLVADTYNVLNEKGILLDNDRLLIVCGNEVFCILLPTLELLWHTQVDMATCFEIVPYQEDYITHGEVEIVRLNKQGEILWQFRGKDIFVSPIERIPAFKMAPQGIDLVDFNYEEYHIDYDGKLIK</sequence>
<organism evidence="1 2">
    <name type="scientific">Capnocytophaga endodontalis</name>
    <dbReference type="NCBI Taxonomy" id="2708117"/>
    <lineage>
        <taxon>Bacteria</taxon>
        <taxon>Pseudomonadati</taxon>
        <taxon>Bacteroidota</taxon>
        <taxon>Flavobacteriia</taxon>
        <taxon>Flavobacteriales</taxon>
        <taxon>Flavobacteriaceae</taxon>
        <taxon>Capnocytophaga</taxon>
    </lineage>
</organism>
<accession>A0A1Z4BNM8</accession>
<dbReference type="AlphaFoldDB" id="A0A1Z4BNM8"/>
<dbReference type="RefSeq" id="WP_088593933.1">
    <property type="nucleotide sequence ID" value="NZ_CP022022.1"/>
</dbReference>
<dbReference type="KEGG" id="capn:CBG49_06990"/>
<dbReference type="EMBL" id="CP022022">
    <property type="protein sequence ID" value="ASF42840.1"/>
    <property type="molecule type" value="Genomic_DNA"/>
</dbReference>
<dbReference type="Proteomes" id="UP000197007">
    <property type="component" value="Chromosome"/>
</dbReference>
<name>A0A1Z4BNM8_9FLAO</name>